<gene>
    <name evidence="1" type="ORF">KUV31_10510</name>
</gene>
<evidence type="ECO:0000313" key="1">
    <source>
        <dbReference type="EMBL" id="MBY6218769.1"/>
    </source>
</evidence>
<sequence>MSNLQFIDLFASLSGSHQAHSSRGGEGVLASGLNASLDDLYKKNCGIVVAAIFDEAVDRRAKFKNALILDAE</sequence>
<dbReference type="AlphaFoldDB" id="A0A9Q3XDR7"/>
<evidence type="ECO:0000313" key="2">
    <source>
        <dbReference type="Proteomes" id="UP000824927"/>
    </source>
</evidence>
<proteinExistence type="predicted"/>
<reference evidence="1" key="1">
    <citation type="submission" date="2021-06" db="EMBL/GenBank/DDBJ databases">
        <title>50 bacteria genomes isolated from Dapeng, Shenzhen, China.</title>
        <authorList>
            <person name="Zheng W."/>
            <person name="Yu S."/>
            <person name="Huang Y."/>
        </authorList>
    </citation>
    <scope>NUCLEOTIDE SEQUENCE</scope>
    <source>
        <strain evidence="1">DP4N28-2</strain>
    </source>
</reference>
<dbReference type="Proteomes" id="UP000824927">
    <property type="component" value="Unassembled WGS sequence"/>
</dbReference>
<accession>A0A9Q3XDR7</accession>
<organism evidence="1 2">
    <name type="scientific">Qipengyuania aquimaris</name>
    <dbReference type="NCBI Taxonomy" id="255984"/>
    <lineage>
        <taxon>Bacteria</taxon>
        <taxon>Pseudomonadati</taxon>
        <taxon>Pseudomonadota</taxon>
        <taxon>Alphaproteobacteria</taxon>
        <taxon>Sphingomonadales</taxon>
        <taxon>Erythrobacteraceae</taxon>
        <taxon>Qipengyuania</taxon>
    </lineage>
</organism>
<name>A0A9Q3XDR7_9SPHN</name>
<dbReference type="RefSeq" id="WP_222405475.1">
    <property type="nucleotide sequence ID" value="NZ_JAHVKP010000001.1"/>
</dbReference>
<protein>
    <submittedName>
        <fullName evidence="1">Uncharacterized protein</fullName>
    </submittedName>
</protein>
<dbReference type="EMBL" id="JAHVKP010000001">
    <property type="protein sequence ID" value="MBY6218769.1"/>
    <property type="molecule type" value="Genomic_DNA"/>
</dbReference>
<comment type="caution">
    <text evidence="1">The sequence shown here is derived from an EMBL/GenBank/DDBJ whole genome shotgun (WGS) entry which is preliminary data.</text>
</comment>